<evidence type="ECO:0000313" key="1">
    <source>
        <dbReference type="EMBL" id="CEM52826.1"/>
    </source>
</evidence>
<proteinExistence type="predicted"/>
<sequence length="257" mass="29025">MPSKRRKKGVRVERVVKERYQLDLGESVGIYDMKKESTVHLLGRILGGHPQPEEKKEQQKEVGAAAVSPSSFSSREVKAIEFIPVEVKVDPNRRVRPFPSKNAAPFQNKALVGLAEEKNIFVDIDNNLEGGLYVYRYVLSVNGEYVPLPRQKATAWHQSLDEGVSREAQTQQRIASLTEQLQRCREERVHQLIARVHARNGGAYISDDHRDSLGENDPTVPPEMVEAELEMFGLDEAFKENEVKQGPGAWLHSVPHI</sequence>
<dbReference type="EMBL" id="CDMZ01005391">
    <property type="protein sequence ID" value="CEM52826.1"/>
    <property type="molecule type" value="Genomic_DNA"/>
</dbReference>
<reference evidence="1" key="1">
    <citation type="submission" date="2014-11" db="EMBL/GenBank/DDBJ databases">
        <authorList>
            <person name="Otto D Thomas"/>
            <person name="Naeem Raeece"/>
        </authorList>
    </citation>
    <scope>NUCLEOTIDE SEQUENCE</scope>
</reference>
<dbReference type="VEuPathDB" id="CryptoDB:Cvel_11546"/>
<dbReference type="AlphaFoldDB" id="A0A0G4I713"/>
<name>A0A0G4I713_9ALVE</name>
<organism evidence="1">
    <name type="scientific">Chromera velia CCMP2878</name>
    <dbReference type="NCBI Taxonomy" id="1169474"/>
    <lineage>
        <taxon>Eukaryota</taxon>
        <taxon>Sar</taxon>
        <taxon>Alveolata</taxon>
        <taxon>Colpodellida</taxon>
        <taxon>Chromeraceae</taxon>
        <taxon>Chromera</taxon>
    </lineage>
</organism>
<gene>
    <name evidence="1" type="ORF">Cvel_11546</name>
</gene>
<evidence type="ECO:0008006" key="2">
    <source>
        <dbReference type="Google" id="ProtNLM"/>
    </source>
</evidence>
<protein>
    <recommendedName>
        <fullName evidence="2">Ubiquitin-like domain-containing protein</fullName>
    </recommendedName>
</protein>
<accession>A0A0G4I713</accession>